<dbReference type="SMART" id="SM00406">
    <property type="entry name" value="IGv"/>
    <property type="match status" value="1"/>
</dbReference>
<dbReference type="InterPro" id="IPR013106">
    <property type="entry name" value="Ig_V-set"/>
</dbReference>
<organism evidence="5 6">
    <name type="scientific">Varanus komodoensis</name>
    <name type="common">Komodo dragon</name>
    <dbReference type="NCBI Taxonomy" id="61221"/>
    <lineage>
        <taxon>Eukaryota</taxon>
        <taxon>Metazoa</taxon>
        <taxon>Chordata</taxon>
        <taxon>Craniata</taxon>
        <taxon>Vertebrata</taxon>
        <taxon>Euteleostomi</taxon>
        <taxon>Lepidosauria</taxon>
        <taxon>Squamata</taxon>
        <taxon>Bifurcata</taxon>
        <taxon>Unidentata</taxon>
        <taxon>Episquamata</taxon>
        <taxon>Toxicofera</taxon>
        <taxon>Anguimorpha</taxon>
        <taxon>Paleoanguimorpha</taxon>
        <taxon>Varanoidea</taxon>
        <taxon>Varanidae</taxon>
        <taxon>Varanus</taxon>
    </lineage>
</organism>
<proteinExistence type="predicted"/>
<feature type="region of interest" description="Disordered" evidence="2">
    <location>
        <begin position="204"/>
        <end position="255"/>
    </location>
</feature>
<name>A0A8D2KSC0_VARKO</name>
<dbReference type="GO" id="GO:0070234">
    <property type="term" value="P:positive regulation of T cell apoptotic process"/>
    <property type="evidence" value="ECO:0007669"/>
    <property type="project" value="TreeGrafter"/>
</dbReference>
<dbReference type="InterPro" id="IPR036179">
    <property type="entry name" value="Ig-like_dom_sf"/>
</dbReference>
<dbReference type="PANTHER" id="PTHR15264">
    <property type="entry name" value="PROGRAMMED CELL DEATH PROTEIN 1"/>
    <property type="match status" value="1"/>
</dbReference>
<dbReference type="GO" id="GO:0050777">
    <property type="term" value="P:negative regulation of immune response"/>
    <property type="evidence" value="ECO:0007669"/>
    <property type="project" value="InterPro"/>
</dbReference>
<dbReference type="OMA" id="CVHTEYA"/>
<evidence type="ECO:0000313" key="6">
    <source>
        <dbReference type="Proteomes" id="UP000694545"/>
    </source>
</evidence>
<evidence type="ECO:0000313" key="5">
    <source>
        <dbReference type="Ensembl" id="ENSVKKP00000004487.1"/>
    </source>
</evidence>
<keyword evidence="3" id="KW-0812">Transmembrane</keyword>
<accession>A0A8D2KSC0</accession>
<evidence type="ECO:0000256" key="3">
    <source>
        <dbReference type="SAM" id="Phobius"/>
    </source>
</evidence>
<dbReference type="InterPro" id="IPR013151">
    <property type="entry name" value="Immunoglobulin_dom"/>
</dbReference>
<evidence type="ECO:0000259" key="4">
    <source>
        <dbReference type="PROSITE" id="PS50835"/>
    </source>
</evidence>
<dbReference type="Pfam" id="PF00047">
    <property type="entry name" value="ig"/>
    <property type="match status" value="1"/>
</dbReference>
<dbReference type="Gene3D" id="2.60.40.10">
    <property type="entry name" value="Immunoglobulins"/>
    <property type="match status" value="1"/>
</dbReference>
<keyword evidence="1" id="KW-0393">Immunoglobulin domain</keyword>
<dbReference type="SUPFAM" id="SSF48726">
    <property type="entry name" value="Immunoglobulin"/>
    <property type="match status" value="1"/>
</dbReference>
<dbReference type="SMART" id="SM00409">
    <property type="entry name" value="IG"/>
    <property type="match status" value="1"/>
</dbReference>
<dbReference type="GO" id="GO:0009897">
    <property type="term" value="C:external side of plasma membrane"/>
    <property type="evidence" value="ECO:0007669"/>
    <property type="project" value="TreeGrafter"/>
</dbReference>
<feature type="domain" description="Ig-like" evidence="4">
    <location>
        <begin position="6"/>
        <end position="117"/>
    </location>
</feature>
<dbReference type="Proteomes" id="UP000694545">
    <property type="component" value="Unplaced"/>
</dbReference>
<dbReference type="Ensembl" id="ENSVKKT00000004613.1">
    <property type="protein sequence ID" value="ENSVKKP00000004487.1"/>
    <property type="gene ID" value="ENSVKKG00000003353.1"/>
</dbReference>
<reference evidence="5" key="1">
    <citation type="submission" date="2025-08" db="UniProtKB">
        <authorList>
            <consortium name="Ensembl"/>
        </authorList>
    </citation>
    <scope>IDENTIFICATION</scope>
</reference>
<evidence type="ECO:0000256" key="1">
    <source>
        <dbReference type="ARBA" id="ARBA00023319"/>
    </source>
</evidence>
<dbReference type="InterPro" id="IPR013783">
    <property type="entry name" value="Ig-like_fold"/>
</dbReference>
<dbReference type="PROSITE" id="PS50835">
    <property type="entry name" value="IG_LIKE"/>
    <property type="match status" value="1"/>
</dbReference>
<dbReference type="InterPro" id="IPR003599">
    <property type="entry name" value="Ig_sub"/>
</dbReference>
<feature type="compositionally biased region" description="Low complexity" evidence="2">
    <location>
        <begin position="204"/>
        <end position="214"/>
    </location>
</feature>
<dbReference type="InterPro" id="IPR042379">
    <property type="entry name" value="PDCD1"/>
</dbReference>
<sequence length="255" mass="27903">MLCLCPRGSALPSPRPWIWPSQLNLSMGETAVFTCNTSNVLTSQYHLNWYKMDSRGQPERLESSKNTRKYNITRLNSGTFKMQIRNVQKNDSGTYSCTLLAFSLNETLKESNKANLTVTGEPSEHSPFPGGGCQGTLLVAIGGAGLVVLLVSVCFFLATVLRKRKGTCALTEILPLWIERKEEEPPGVTVFTVDYGVLQFQAPGTAKKAPPAKRTASEQTEYATIVFPPEKPGPAEADKAARRSPRACPGSRPPR</sequence>
<evidence type="ECO:0000256" key="2">
    <source>
        <dbReference type="SAM" id="MobiDB-lite"/>
    </source>
</evidence>
<keyword evidence="6" id="KW-1185">Reference proteome</keyword>
<keyword evidence="3" id="KW-1133">Transmembrane helix</keyword>
<keyword evidence="3" id="KW-0472">Membrane</keyword>
<reference evidence="5" key="2">
    <citation type="submission" date="2025-09" db="UniProtKB">
        <authorList>
            <consortium name="Ensembl"/>
        </authorList>
    </citation>
    <scope>IDENTIFICATION</scope>
</reference>
<dbReference type="PANTHER" id="PTHR15264:SF2">
    <property type="entry name" value="PROGRAMMED CELL DEATH PROTEIN 1"/>
    <property type="match status" value="1"/>
</dbReference>
<protein>
    <recommendedName>
        <fullName evidence="4">Ig-like domain-containing protein</fullName>
    </recommendedName>
</protein>
<dbReference type="InterPro" id="IPR007110">
    <property type="entry name" value="Ig-like_dom"/>
</dbReference>
<dbReference type="AlphaFoldDB" id="A0A8D2KSC0"/>
<feature type="transmembrane region" description="Helical" evidence="3">
    <location>
        <begin position="137"/>
        <end position="161"/>
    </location>
</feature>